<evidence type="ECO:0000256" key="5">
    <source>
        <dbReference type="ARBA" id="ARBA00049360"/>
    </source>
</evidence>
<dbReference type="InterPro" id="IPR027417">
    <property type="entry name" value="P-loop_NTPase"/>
</dbReference>
<dbReference type="Proteomes" id="UP000027138">
    <property type="component" value="Unassembled WGS sequence"/>
</dbReference>
<dbReference type="Pfam" id="PF00004">
    <property type="entry name" value="AAA"/>
    <property type="match status" value="1"/>
</dbReference>
<keyword evidence="4" id="KW-0460">Magnesium</keyword>
<dbReference type="InterPro" id="IPR050747">
    <property type="entry name" value="Mitochondrial_chaperone_BCS1"/>
</dbReference>
<feature type="domain" description="AAA+ ATPase" evidence="7">
    <location>
        <begin position="242"/>
        <end position="381"/>
    </location>
</feature>
<evidence type="ECO:0000313" key="8">
    <source>
        <dbReference type="EMBL" id="KDP25709.1"/>
    </source>
</evidence>
<evidence type="ECO:0000259" key="7">
    <source>
        <dbReference type="SMART" id="SM00382"/>
    </source>
</evidence>
<dbReference type="PROSITE" id="PS00674">
    <property type="entry name" value="AAA"/>
    <property type="match status" value="1"/>
</dbReference>
<protein>
    <recommendedName>
        <fullName evidence="7">AAA+ ATPase domain-containing protein</fullName>
    </recommendedName>
</protein>
<dbReference type="GO" id="GO:0016887">
    <property type="term" value="F:ATP hydrolysis activity"/>
    <property type="evidence" value="ECO:0007669"/>
    <property type="project" value="InterPro"/>
</dbReference>
<sequence length="472" mass="54701">MEDYLKLFPSNASVLAAYSSISTSWVLLKTAYDQIIPRKLQDFLVSKFKYYFSRQKSYATFIIDPADSCGIGRNELFDASRAYLSTKIGPRNRKIKIGKSEQQKNVSTAIAEGGNIRDTFQGITITWTYYLQDQQRNDSKSKPPKSYYEITFDSKHWSKVHNEYLIHVLNTHKALMQKEKVLKLYTRLDFYYGNKGWKPVDFHHPASFDTLALDPELKKSIIDDLDRFLERKEFYKRVGKAWKRGYLLYGPPGTGKSTLIAAMANYLNFNIYDLELASISCDTDLRKLLLTITNRSILIIEDIDCNSEVHDRSKTINVKEEKQHYRKTFTLSTLLNCIDGLWSSCGEARIIVFTTNHKEVLDPALLRPGRMDMHIHMSYCTIKAFRVLAFNYLGIHEHKLYQEIDGLIENTNVTPASLAEELTKSDDADVALGEVVNFLKRKKREQEQQIEEKNKKSKLKRKIKNRGLFLNF</sequence>
<dbReference type="InterPro" id="IPR058017">
    <property type="entry name" value="At3g28540-like_C"/>
</dbReference>
<dbReference type="Gene3D" id="6.10.280.40">
    <property type="match status" value="1"/>
</dbReference>
<dbReference type="SMART" id="SM00382">
    <property type="entry name" value="AAA"/>
    <property type="match status" value="1"/>
</dbReference>
<dbReference type="AlphaFoldDB" id="A0A067K1S4"/>
<accession>A0A067K1S4</accession>
<dbReference type="InterPro" id="IPR003960">
    <property type="entry name" value="ATPase_AAA_CS"/>
</dbReference>
<dbReference type="Gene3D" id="3.40.50.300">
    <property type="entry name" value="P-loop containing nucleotide triphosphate hydrolases"/>
    <property type="match status" value="1"/>
</dbReference>
<evidence type="ECO:0000256" key="2">
    <source>
        <dbReference type="ARBA" id="ARBA00007448"/>
    </source>
</evidence>
<dbReference type="STRING" id="180498.A0A067K1S4"/>
<dbReference type="SUPFAM" id="SSF52540">
    <property type="entry name" value="P-loop containing nucleoside triphosphate hydrolases"/>
    <property type="match status" value="1"/>
</dbReference>
<keyword evidence="3" id="KW-0378">Hydrolase</keyword>
<organism evidence="8 9">
    <name type="scientific">Jatropha curcas</name>
    <name type="common">Barbados nut</name>
    <dbReference type="NCBI Taxonomy" id="180498"/>
    <lineage>
        <taxon>Eukaryota</taxon>
        <taxon>Viridiplantae</taxon>
        <taxon>Streptophyta</taxon>
        <taxon>Embryophyta</taxon>
        <taxon>Tracheophyta</taxon>
        <taxon>Spermatophyta</taxon>
        <taxon>Magnoliopsida</taxon>
        <taxon>eudicotyledons</taxon>
        <taxon>Gunneridae</taxon>
        <taxon>Pentapetalae</taxon>
        <taxon>rosids</taxon>
        <taxon>fabids</taxon>
        <taxon>Malpighiales</taxon>
        <taxon>Euphorbiaceae</taxon>
        <taxon>Crotonoideae</taxon>
        <taxon>Jatropheae</taxon>
        <taxon>Jatropha</taxon>
    </lineage>
</organism>
<keyword evidence="9" id="KW-1185">Reference proteome</keyword>
<dbReference type="EMBL" id="KK914984">
    <property type="protein sequence ID" value="KDP25709.1"/>
    <property type="molecule type" value="Genomic_DNA"/>
</dbReference>
<evidence type="ECO:0000256" key="4">
    <source>
        <dbReference type="ARBA" id="ARBA00022842"/>
    </source>
</evidence>
<dbReference type="Pfam" id="PF14363">
    <property type="entry name" value="AAA_assoc"/>
    <property type="match status" value="1"/>
</dbReference>
<dbReference type="GO" id="GO:0005524">
    <property type="term" value="F:ATP binding"/>
    <property type="evidence" value="ECO:0007669"/>
    <property type="project" value="UniProtKB-KW"/>
</dbReference>
<dbReference type="InterPro" id="IPR003959">
    <property type="entry name" value="ATPase_AAA_core"/>
</dbReference>
<proteinExistence type="inferred from homology"/>
<comment type="similarity">
    <text evidence="2">Belongs to the AAA ATPase family. BCS1 subfamily.</text>
</comment>
<dbReference type="InterPro" id="IPR003593">
    <property type="entry name" value="AAA+_ATPase"/>
</dbReference>
<evidence type="ECO:0000313" key="9">
    <source>
        <dbReference type="Proteomes" id="UP000027138"/>
    </source>
</evidence>
<comment type="cofactor">
    <cofactor evidence="1">
        <name>Mg(2+)</name>
        <dbReference type="ChEBI" id="CHEBI:18420"/>
    </cofactor>
</comment>
<dbReference type="PANTHER" id="PTHR23070">
    <property type="entry name" value="BCS1 AAA-TYPE ATPASE"/>
    <property type="match status" value="1"/>
</dbReference>
<dbReference type="CDD" id="cd19510">
    <property type="entry name" value="RecA-like_BCS1"/>
    <property type="match status" value="1"/>
</dbReference>
<evidence type="ECO:0000256" key="1">
    <source>
        <dbReference type="ARBA" id="ARBA00001946"/>
    </source>
</evidence>
<keyword evidence="6" id="KW-0547">Nucleotide-binding</keyword>
<reference evidence="8 9" key="1">
    <citation type="journal article" date="2014" name="PLoS ONE">
        <title>Global Analysis of Gene Expression Profiles in Physic Nut (Jatropha curcas L.) Seedlings Exposed to Salt Stress.</title>
        <authorList>
            <person name="Zhang L."/>
            <person name="Zhang C."/>
            <person name="Wu P."/>
            <person name="Chen Y."/>
            <person name="Li M."/>
            <person name="Jiang H."/>
            <person name="Wu G."/>
        </authorList>
    </citation>
    <scope>NUCLEOTIDE SEQUENCE [LARGE SCALE GENOMIC DNA]</scope>
    <source>
        <strain evidence="9">cv. GZQX0401</strain>
        <tissue evidence="8">Young leaves</tissue>
    </source>
</reference>
<dbReference type="InterPro" id="IPR025753">
    <property type="entry name" value="AAA_N_dom"/>
</dbReference>
<name>A0A067K1S4_JATCU</name>
<dbReference type="Pfam" id="PF25568">
    <property type="entry name" value="AAA_lid_At3g28540"/>
    <property type="match status" value="1"/>
</dbReference>
<gene>
    <name evidence="8" type="ORF">JCGZ_24010</name>
</gene>
<comment type="catalytic activity">
    <reaction evidence="5">
        <text>ATP + H2O = ADP + phosphate + H(+)</text>
        <dbReference type="Rhea" id="RHEA:13065"/>
        <dbReference type="ChEBI" id="CHEBI:15377"/>
        <dbReference type="ChEBI" id="CHEBI:15378"/>
        <dbReference type="ChEBI" id="CHEBI:30616"/>
        <dbReference type="ChEBI" id="CHEBI:43474"/>
        <dbReference type="ChEBI" id="CHEBI:456216"/>
    </reaction>
</comment>
<dbReference type="GO" id="GO:0006950">
    <property type="term" value="P:response to stress"/>
    <property type="evidence" value="ECO:0007669"/>
    <property type="project" value="UniProtKB-ARBA"/>
</dbReference>
<dbReference type="OrthoDB" id="10251412at2759"/>
<evidence type="ECO:0000256" key="6">
    <source>
        <dbReference type="RuleBase" id="RU003651"/>
    </source>
</evidence>
<evidence type="ECO:0000256" key="3">
    <source>
        <dbReference type="ARBA" id="ARBA00022801"/>
    </source>
</evidence>
<keyword evidence="6" id="KW-0067">ATP-binding</keyword>